<dbReference type="AlphaFoldDB" id="A0A940NMB3"/>
<reference evidence="3" key="1">
    <citation type="submission" date="2021-04" db="EMBL/GenBank/DDBJ databases">
        <title>Genome seq and assembly of Bacillus sp.</title>
        <authorList>
            <person name="Chhetri G."/>
        </authorList>
    </citation>
    <scope>NUCLEOTIDE SEQUENCE</scope>
    <source>
        <strain evidence="3">RG28</strain>
    </source>
</reference>
<sequence>MEYRIGELAEIAQVSKRTIDYYTNLGLLEAKRSRSNYRYYAKEALNTLRIIEHCKKMRIPLEEIRGLLKNQLLQNTCVFEQVHSIFDQIIQLECELTKLKTGLQLMDSSEKEVLINTLHQHVFPLVQTLNTFSNKGDM</sequence>
<dbReference type="PANTHER" id="PTHR30204">
    <property type="entry name" value="REDOX-CYCLING DRUG-SENSING TRANSCRIPTIONAL ACTIVATOR SOXR"/>
    <property type="match status" value="1"/>
</dbReference>
<keyword evidence="4" id="KW-1185">Reference proteome</keyword>
<proteinExistence type="predicted"/>
<dbReference type="PROSITE" id="PS50937">
    <property type="entry name" value="HTH_MERR_2"/>
    <property type="match status" value="1"/>
</dbReference>
<dbReference type="GO" id="GO:0003700">
    <property type="term" value="F:DNA-binding transcription factor activity"/>
    <property type="evidence" value="ECO:0007669"/>
    <property type="project" value="InterPro"/>
</dbReference>
<dbReference type="InterPro" id="IPR047057">
    <property type="entry name" value="MerR_fam"/>
</dbReference>
<name>A0A940NMB3_9BACI</name>
<dbReference type="SMART" id="SM00422">
    <property type="entry name" value="HTH_MERR"/>
    <property type="match status" value="1"/>
</dbReference>
<gene>
    <name evidence="3" type="ORF">J5Y03_17275</name>
</gene>
<feature type="domain" description="HTH merR-type" evidence="2">
    <location>
        <begin position="1"/>
        <end position="70"/>
    </location>
</feature>
<evidence type="ECO:0000313" key="4">
    <source>
        <dbReference type="Proteomes" id="UP000682134"/>
    </source>
</evidence>
<dbReference type="InterPro" id="IPR009061">
    <property type="entry name" value="DNA-bd_dom_put_sf"/>
</dbReference>
<evidence type="ECO:0000259" key="2">
    <source>
        <dbReference type="PROSITE" id="PS50937"/>
    </source>
</evidence>
<comment type="caution">
    <text evidence="3">The sequence shown here is derived from an EMBL/GenBank/DDBJ whole genome shotgun (WGS) entry which is preliminary data.</text>
</comment>
<organism evidence="3 4">
    <name type="scientific">Gottfriedia endophytica</name>
    <dbReference type="NCBI Taxonomy" id="2820819"/>
    <lineage>
        <taxon>Bacteria</taxon>
        <taxon>Bacillati</taxon>
        <taxon>Bacillota</taxon>
        <taxon>Bacilli</taxon>
        <taxon>Bacillales</taxon>
        <taxon>Bacillaceae</taxon>
        <taxon>Gottfriedia</taxon>
    </lineage>
</organism>
<evidence type="ECO:0000256" key="1">
    <source>
        <dbReference type="ARBA" id="ARBA00023125"/>
    </source>
</evidence>
<dbReference type="Gene3D" id="1.10.1660.10">
    <property type="match status" value="1"/>
</dbReference>
<dbReference type="EMBL" id="JAGIYQ010000016">
    <property type="protein sequence ID" value="MBP0726912.1"/>
    <property type="molecule type" value="Genomic_DNA"/>
</dbReference>
<protein>
    <submittedName>
        <fullName evidence="3">MerR family transcriptional regulator</fullName>
    </submittedName>
</protein>
<dbReference type="Pfam" id="PF13411">
    <property type="entry name" value="MerR_1"/>
    <property type="match status" value="1"/>
</dbReference>
<dbReference type="RefSeq" id="WP_209407288.1">
    <property type="nucleotide sequence ID" value="NZ_JAGIYQ010000016.1"/>
</dbReference>
<dbReference type="Proteomes" id="UP000682134">
    <property type="component" value="Unassembled WGS sequence"/>
</dbReference>
<evidence type="ECO:0000313" key="3">
    <source>
        <dbReference type="EMBL" id="MBP0726912.1"/>
    </source>
</evidence>
<dbReference type="GO" id="GO:0003677">
    <property type="term" value="F:DNA binding"/>
    <property type="evidence" value="ECO:0007669"/>
    <property type="project" value="UniProtKB-KW"/>
</dbReference>
<dbReference type="InterPro" id="IPR000551">
    <property type="entry name" value="MerR-type_HTH_dom"/>
</dbReference>
<keyword evidence="1" id="KW-0238">DNA-binding</keyword>
<dbReference type="SUPFAM" id="SSF46955">
    <property type="entry name" value="Putative DNA-binding domain"/>
    <property type="match status" value="1"/>
</dbReference>
<accession>A0A940NMB3</accession>
<dbReference type="PANTHER" id="PTHR30204:SF95">
    <property type="entry name" value="HTH-TYPE TRANSCRIPTIONAL REGULATOR CUER"/>
    <property type="match status" value="1"/>
</dbReference>